<dbReference type="Gene3D" id="3.65.10.10">
    <property type="entry name" value="Enolpyruvate transferase domain"/>
    <property type="match status" value="2"/>
</dbReference>
<keyword evidence="8 12" id="KW-0131">Cell cycle</keyword>
<dbReference type="GO" id="GO:0008760">
    <property type="term" value="F:UDP-N-acetylglucosamine 1-carboxyvinyltransferase activity"/>
    <property type="evidence" value="ECO:0007669"/>
    <property type="project" value="UniProtKB-UniRule"/>
</dbReference>
<evidence type="ECO:0000256" key="3">
    <source>
        <dbReference type="ARBA" id="ARBA00022490"/>
    </source>
</evidence>
<keyword evidence="12" id="KW-0670">Pyruvate</keyword>
<keyword evidence="3 12" id="KW-0963">Cytoplasm</keyword>
<dbReference type="InterPro" id="IPR013792">
    <property type="entry name" value="RNA3'P_cycl/enolpyr_Trfase_a/b"/>
</dbReference>
<evidence type="ECO:0000256" key="8">
    <source>
        <dbReference type="ARBA" id="ARBA00023306"/>
    </source>
</evidence>
<dbReference type="Proteomes" id="UP000501253">
    <property type="component" value="Chromosome"/>
</dbReference>
<feature type="binding site" evidence="12">
    <location>
        <position position="332"/>
    </location>
    <ligand>
        <name>UDP-N-acetyl-alpha-D-glucosamine</name>
        <dbReference type="ChEBI" id="CHEBI:57705"/>
    </ligand>
</feature>
<evidence type="ECO:0000256" key="11">
    <source>
        <dbReference type="ARBA" id="ARBA00047527"/>
    </source>
</evidence>
<evidence type="ECO:0000256" key="2">
    <source>
        <dbReference type="ARBA" id="ARBA00004752"/>
    </source>
</evidence>
<evidence type="ECO:0000256" key="13">
    <source>
        <dbReference type="SAM" id="Coils"/>
    </source>
</evidence>
<evidence type="ECO:0000256" key="7">
    <source>
        <dbReference type="ARBA" id="ARBA00022984"/>
    </source>
</evidence>
<feature type="modified residue" description="2-(S-cysteinyl)pyruvic acid O-phosphothioketal" evidence="12">
    <location>
        <position position="120"/>
    </location>
</feature>
<dbReference type="InterPro" id="IPR050068">
    <property type="entry name" value="MurA_subfamily"/>
</dbReference>
<feature type="coiled-coil region" evidence="13">
    <location>
        <begin position="397"/>
        <end position="424"/>
    </location>
</feature>
<keyword evidence="4 12" id="KW-0132">Cell division</keyword>
<comment type="caution">
    <text evidence="12">Lacks conserved residue(s) required for the propagation of feature annotation.</text>
</comment>
<dbReference type="NCBIfam" id="NF006873">
    <property type="entry name" value="PRK09369.1"/>
    <property type="match status" value="1"/>
</dbReference>
<keyword evidence="9 12" id="KW-0961">Cell wall biogenesis/degradation</keyword>
<evidence type="ECO:0000256" key="4">
    <source>
        <dbReference type="ARBA" id="ARBA00022618"/>
    </source>
</evidence>
<gene>
    <name evidence="12 15" type="primary">murA</name>
    <name evidence="15" type="ORF">FVE67_06390</name>
</gene>
<dbReference type="UniPathway" id="UPA00219"/>
<dbReference type="EC" id="2.5.1.7" evidence="12"/>
<dbReference type="InterPro" id="IPR036968">
    <property type="entry name" value="Enolpyruvate_Tfrase_sf"/>
</dbReference>
<dbReference type="PANTHER" id="PTHR43783:SF1">
    <property type="entry name" value="UDP-N-ACETYLGLUCOSAMINE 1-CARBOXYVINYLTRANSFERASE"/>
    <property type="match status" value="1"/>
</dbReference>
<dbReference type="GO" id="GO:0051301">
    <property type="term" value="P:cell division"/>
    <property type="evidence" value="ECO:0007669"/>
    <property type="project" value="UniProtKB-KW"/>
</dbReference>
<dbReference type="InterPro" id="IPR005750">
    <property type="entry name" value="UDP_GlcNAc_COvinyl_MurA"/>
</dbReference>
<comment type="subcellular location">
    <subcellularLocation>
        <location evidence="1 12">Cytoplasm</location>
    </subcellularLocation>
</comment>
<keyword evidence="7 12" id="KW-0573">Peptidoglycan synthesis</keyword>
<proteinExistence type="inferred from homology"/>
<dbReference type="KEGG" id="tmai:FVE67_06390"/>
<dbReference type="GO" id="GO:0019277">
    <property type="term" value="P:UDP-N-acetylgalactosamine biosynthetic process"/>
    <property type="evidence" value="ECO:0007669"/>
    <property type="project" value="InterPro"/>
</dbReference>
<dbReference type="NCBIfam" id="TIGR01072">
    <property type="entry name" value="murA"/>
    <property type="match status" value="1"/>
</dbReference>
<reference evidence="15 16" key="1">
    <citation type="submission" date="2019-08" db="EMBL/GenBank/DDBJ databases">
        <title>Complete genome sequence of Thermosulfurimonas marina SU872T, an anaerobic thermophilic chemolithoautotrophic bacterium isolated from a shallow marine hydrothermal vent.</title>
        <authorList>
            <person name="Allioux M."/>
            <person name="Jebbar M."/>
            <person name="Slobodkina G."/>
            <person name="Slobodkin A."/>
            <person name="Moalic Y."/>
            <person name="Frolova A."/>
            <person name="Shao Z."/>
            <person name="Alain K."/>
        </authorList>
    </citation>
    <scope>NUCLEOTIDE SEQUENCE [LARGE SCALE GENOMIC DNA]</scope>
    <source>
        <strain evidence="15 16">SU872</strain>
    </source>
</reference>
<dbReference type="SUPFAM" id="SSF55205">
    <property type="entry name" value="EPT/RTPC-like"/>
    <property type="match status" value="1"/>
</dbReference>
<evidence type="ECO:0000256" key="1">
    <source>
        <dbReference type="ARBA" id="ARBA00004496"/>
    </source>
</evidence>
<comment type="similarity">
    <text evidence="10 12">Belongs to the EPSP synthase family. MurA subfamily.</text>
</comment>
<dbReference type="InterPro" id="IPR001986">
    <property type="entry name" value="Enolpyruvate_Tfrase_dom"/>
</dbReference>
<evidence type="ECO:0000256" key="5">
    <source>
        <dbReference type="ARBA" id="ARBA00022679"/>
    </source>
</evidence>
<organism evidence="15 16">
    <name type="scientific">Thermosulfurimonas marina</name>
    <dbReference type="NCBI Taxonomy" id="2047767"/>
    <lineage>
        <taxon>Bacteria</taxon>
        <taxon>Pseudomonadati</taxon>
        <taxon>Thermodesulfobacteriota</taxon>
        <taxon>Thermodesulfobacteria</taxon>
        <taxon>Thermodesulfobacteriales</taxon>
        <taxon>Thermodesulfobacteriaceae</taxon>
        <taxon>Thermosulfurimonas</taxon>
    </lineage>
</organism>
<evidence type="ECO:0000259" key="14">
    <source>
        <dbReference type="Pfam" id="PF00275"/>
    </source>
</evidence>
<comment type="function">
    <text evidence="12">Cell wall formation. Adds enolpyruvyl to UDP-N-acetylglucosamine.</text>
</comment>
<protein>
    <recommendedName>
        <fullName evidence="12">UDP-N-acetylglucosamine 1-carboxyvinyltransferase</fullName>
        <ecNumber evidence="12">2.5.1.7</ecNumber>
    </recommendedName>
    <alternativeName>
        <fullName evidence="12">Enoylpyruvate transferase</fullName>
    </alternativeName>
    <alternativeName>
        <fullName evidence="12">UDP-N-acetylglucosamine enolpyruvyl transferase</fullName>
        <shortName evidence="12">EPT</shortName>
    </alternativeName>
</protein>
<feature type="binding site" evidence="12">
    <location>
        <begin position="26"/>
        <end position="27"/>
    </location>
    <ligand>
        <name>phosphoenolpyruvate</name>
        <dbReference type="ChEBI" id="CHEBI:58702"/>
    </ligand>
</feature>
<accession>A0A6H1WTC3</accession>
<dbReference type="GO" id="GO:0005737">
    <property type="term" value="C:cytoplasm"/>
    <property type="evidence" value="ECO:0007669"/>
    <property type="project" value="UniProtKB-SubCell"/>
</dbReference>
<dbReference type="CDD" id="cd01555">
    <property type="entry name" value="UdpNAET"/>
    <property type="match status" value="1"/>
</dbReference>
<evidence type="ECO:0000313" key="16">
    <source>
        <dbReference type="Proteomes" id="UP000501253"/>
    </source>
</evidence>
<dbReference type="HAMAP" id="MF_00111">
    <property type="entry name" value="MurA"/>
    <property type="match status" value="1"/>
</dbReference>
<feature type="binding site" evidence="12">
    <location>
        <position position="310"/>
    </location>
    <ligand>
        <name>UDP-N-acetyl-alpha-D-glucosamine</name>
        <dbReference type="ChEBI" id="CHEBI:57705"/>
    </ligand>
</feature>
<feature type="domain" description="Enolpyruvate transferase" evidence="14">
    <location>
        <begin position="11"/>
        <end position="411"/>
    </location>
</feature>
<keyword evidence="5 12" id="KW-0808">Transferase</keyword>
<dbReference type="RefSeq" id="WP_168719803.1">
    <property type="nucleotide sequence ID" value="NZ_CP042909.1"/>
</dbReference>
<evidence type="ECO:0000256" key="12">
    <source>
        <dbReference type="HAMAP-Rule" id="MF_00111"/>
    </source>
</evidence>
<comment type="catalytic activity">
    <reaction evidence="11 12">
        <text>phosphoenolpyruvate + UDP-N-acetyl-alpha-D-glucosamine = UDP-N-acetyl-3-O-(1-carboxyvinyl)-alpha-D-glucosamine + phosphate</text>
        <dbReference type="Rhea" id="RHEA:18681"/>
        <dbReference type="ChEBI" id="CHEBI:43474"/>
        <dbReference type="ChEBI" id="CHEBI:57705"/>
        <dbReference type="ChEBI" id="CHEBI:58702"/>
        <dbReference type="ChEBI" id="CHEBI:68483"/>
        <dbReference type="EC" id="2.5.1.7"/>
    </reaction>
</comment>
<evidence type="ECO:0000313" key="15">
    <source>
        <dbReference type="EMBL" id="QJA06453.1"/>
    </source>
</evidence>
<evidence type="ECO:0000256" key="9">
    <source>
        <dbReference type="ARBA" id="ARBA00023316"/>
    </source>
</evidence>
<dbReference type="GO" id="GO:0071555">
    <property type="term" value="P:cell wall organization"/>
    <property type="evidence" value="ECO:0007669"/>
    <property type="project" value="UniProtKB-KW"/>
</dbReference>
<feature type="binding site" evidence="12">
    <location>
        <position position="96"/>
    </location>
    <ligand>
        <name>UDP-N-acetyl-alpha-D-glucosamine</name>
        <dbReference type="ChEBI" id="CHEBI:57705"/>
    </ligand>
</feature>
<sequence>MKEDTPYLEIEGGFELSGEVRVSGAKNAVLPVLAATLLVPGIYRLARVPRLLDLYTMLELLEYLGASFRWEEDLLVVDTQRVEGWEAPYALVSRMRGSILVLGALTARFGRARVAKPGGCPIGPRPVDLHTRGLALMGARVEDQNEIWVEAPQGLRGAEIVLDFPSVTATENLLMAAVRARGRSRIVNAAREPEVEFLGRFLEAMGAKIRGLGTGVLEIEGGRELTPPSEPVTIIPDRIETGTYLMLAGLCGGEITVAGTEPQYLEAPLLKLREAGLEVEWEADRVYARATGPLRPLKVVTAPYPGFPTDLQAQIMVLLTQAHGISRITENLFKERFRHVPELQRMGADIEQEGGIAFVRGPTPLRAAEVKAHDLRAGASLVLAALAAEGVSRVYGLEHLDRGYEALEEKLRALGARIRRRREESFAAGRPSWAARGG</sequence>
<feature type="binding site" evidence="12">
    <location>
        <begin position="125"/>
        <end position="129"/>
    </location>
    <ligand>
        <name>UDP-N-acetyl-alpha-D-glucosamine</name>
        <dbReference type="ChEBI" id="CHEBI:57705"/>
    </ligand>
</feature>
<evidence type="ECO:0000256" key="6">
    <source>
        <dbReference type="ARBA" id="ARBA00022960"/>
    </source>
</evidence>
<keyword evidence="16" id="KW-1185">Reference proteome</keyword>
<comment type="pathway">
    <text evidence="2 12">Cell wall biogenesis; peptidoglycan biosynthesis.</text>
</comment>
<dbReference type="AlphaFoldDB" id="A0A6H1WTC3"/>
<dbReference type="Pfam" id="PF00275">
    <property type="entry name" value="EPSP_synthase"/>
    <property type="match status" value="1"/>
</dbReference>
<dbReference type="GO" id="GO:0008360">
    <property type="term" value="P:regulation of cell shape"/>
    <property type="evidence" value="ECO:0007669"/>
    <property type="project" value="UniProtKB-KW"/>
</dbReference>
<name>A0A6H1WTC3_9BACT</name>
<keyword evidence="6 12" id="KW-0133">Cell shape</keyword>
<keyword evidence="13" id="KW-0175">Coiled coil</keyword>
<dbReference type="GO" id="GO:0009252">
    <property type="term" value="P:peptidoglycan biosynthetic process"/>
    <property type="evidence" value="ECO:0007669"/>
    <property type="project" value="UniProtKB-UniRule"/>
</dbReference>
<dbReference type="PANTHER" id="PTHR43783">
    <property type="entry name" value="UDP-N-ACETYLGLUCOSAMINE 1-CARBOXYVINYLTRANSFERASE"/>
    <property type="match status" value="1"/>
</dbReference>
<evidence type="ECO:0000256" key="10">
    <source>
        <dbReference type="ARBA" id="ARBA00038367"/>
    </source>
</evidence>
<feature type="active site" description="Proton donor" evidence="12">
    <location>
        <position position="120"/>
    </location>
</feature>
<dbReference type="EMBL" id="CP042909">
    <property type="protein sequence ID" value="QJA06453.1"/>
    <property type="molecule type" value="Genomic_DNA"/>
</dbReference>